<accession>A0ABY4C530</accession>
<dbReference type="InterPro" id="IPR023620">
    <property type="entry name" value="SmpB"/>
</dbReference>
<dbReference type="NCBIfam" id="TIGR00086">
    <property type="entry name" value="smpB"/>
    <property type="match status" value="1"/>
</dbReference>
<comment type="function">
    <text evidence="3">Required for rescue of stalled ribosomes mediated by trans-translation. Binds to transfer-messenger RNA (tmRNA), required for stable association of tmRNA with ribosomes. tmRNA and SmpB together mimic tRNA shape, replacing the anticodon stem-loop with SmpB. tmRNA is encoded by the ssrA gene; the 2 termini fold to resemble tRNA(Ala) and it encodes a 'tag peptide', a short internal open reading frame. During trans-translation Ala-aminoacylated tmRNA acts like a tRNA, entering the A-site of stalled ribosomes, displacing the stalled mRNA. The ribosome then switches to translate the ORF on the tmRNA; the nascent peptide is terminated with the 'tag peptide' encoded by the tmRNA and targeted for degradation. The ribosome is freed to recommence translation, which seems to be the essential function of trans-translation.</text>
</comment>
<dbReference type="Gene3D" id="2.40.280.10">
    <property type="match status" value="1"/>
</dbReference>
<evidence type="ECO:0000313" key="5">
    <source>
        <dbReference type="EMBL" id="UOE99843.1"/>
    </source>
</evidence>
<reference evidence="5" key="1">
    <citation type="submission" date="2022-03" db="EMBL/GenBank/DDBJ databases">
        <title>Genome Identification and Characterization of new species Bdellovibrio reynosense LBG001 sp. nov. from a Mexico soil sample.</title>
        <authorList>
            <person name="Camilli A."/>
            <person name="Ajao Y."/>
            <person name="Guo X."/>
        </authorList>
    </citation>
    <scope>NUCLEOTIDE SEQUENCE</scope>
    <source>
        <strain evidence="5">LBG001</strain>
    </source>
</reference>
<dbReference type="InterPro" id="IPR000037">
    <property type="entry name" value="SsrA-bd_prot"/>
</dbReference>
<organism evidence="5 6">
    <name type="scientific">Bdellovibrio reynosensis</name>
    <dbReference type="NCBI Taxonomy" id="2835041"/>
    <lineage>
        <taxon>Bacteria</taxon>
        <taxon>Pseudomonadati</taxon>
        <taxon>Bdellovibrionota</taxon>
        <taxon>Bdellovibrionia</taxon>
        <taxon>Bdellovibrionales</taxon>
        <taxon>Pseudobdellovibrionaceae</taxon>
        <taxon>Bdellovibrio</taxon>
    </lineage>
</organism>
<evidence type="ECO:0000313" key="6">
    <source>
        <dbReference type="Proteomes" id="UP000830116"/>
    </source>
</evidence>
<dbReference type="SUPFAM" id="SSF74982">
    <property type="entry name" value="Small protein B (SmpB)"/>
    <property type="match status" value="1"/>
</dbReference>
<comment type="similarity">
    <text evidence="3">Belongs to the SmpB family.</text>
</comment>
<comment type="subcellular location">
    <subcellularLocation>
        <location evidence="3">Cytoplasm</location>
    </subcellularLocation>
    <text evidence="3">The tmRNA-SmpB complex associates with stalled 70S ribosomes.</text>
</comment>
<name>A0ABY4C530_9BACT</name>
<evidence type="ECO:0000256" key="4">
    <source>
        <dbReference type="SAM" id="MobiDB-lite"/>
    </source>
</evidence>
<dbReference type="EMBL" id="CP093442">
    <property type="protein sequence ID" value="UOE99843.1"/>
    <property type="molecule type" value="Genomic_DNA"/>
</dbReference>
<dbReference type="Pfam" id="PF01668">
    <property type="entry name" value="SmpB"/>
    <property type="match status" value="1"/>
</dbReference>
<gene>
    <name evidence="3 5" type="primary">smpB</name>
    <name evidence="5" type="ORF">MNR06_09055</name>
</gene>
<keyword evidence="1 3" id="KW-0963">Cytoplasm</keyword>
<evidence type="ECO:0000256" key="3">
    <source>
        <dbReference type="HAMAP-Rule" id="MF_00023"/>
    </source>
</evidence>
<dbReference type="PANTHER" id="PTHR30308:SF2">
    <property type="entry name" value="SSRA-BINDING PROTEIN"/>
    <property type="match status" value="1"/>
</dbReference>
<keyword evidence="2 3" id="KW-0694">RNA-binding</keyword>
<dbReference type="RefSeq" id="WP_243535193.1">
    <property type="nucleotide sequence ID" value="NZ_CP093442.1"/>
</dbReference>
<dbReference type="PANTHER" id="PTHR30308">
    <property type="entry name" value="TMRNA-BINDING COMPONENT OF TRANS-TRANSLATION TAGGING COMPLEX"/>
    <property type="match status" value="1"/>
</dbReference>
<dbReference type="Proteomes" id="UP000830116">
    <property type="component" value="Chromosome"/>
</dbReference>
<proteinExistence type="inferred from homology"/>
<sequence length="150" mass="17435">MSILIIQENKKARFDYTIVETYEAGLMLMGSEVKSLRNKDVQLKDSYISFKGDEAFLQNAHIAEYKASSYNNHAPERLRKLLLNRKELDEIFGALREKGYSCVPLKIYFKDGRAKLEIALVKGKKTHDKREAIKKRDVSDHIRSSLRRSR</sequence>
<dbReference type="NCBIfam" id="NF003843">
    <property type="entry name" value="PRK05422.1"/>
    <property type="match status" value="1"/>
</dbReference>
<protein>
    <recommendedName>
        <fullName evidence="3">SsrA-binding protein</fullName>
    </recommendedName>
    <alternativeName>
        <fullName evidence="3">Small protein B</fullName>
    </alternativeName>
</protein>
<evidence type="ECO:0000256" key="2">
    <source>
        <dbReference type="ARBA" id="ARBA00022884"/>
    </source>
</evidence>
<evidence type="ECO:0000256" key="1">
    <source>
        <dbReference type="ARBA" id="ARBA00022490"/>
    </source>
</evidence>
<dbReference type="PROSITE" id="PS01317">
    <property type="entry name" value="SSRP"/>
    <property type="match status" value="1"/>
</dbReference>
<dbReference type="CDD" id="cd09294">
    <property type="entry name" value="SmpB"/>
    <property type="match status" value="1"/>
</dbReference>
<dbReference type="InterPro" id="IPR020081">
    <property type="entry name" value="SsrA-bd_prot_CS"/>
</dbReference>
<feature type="compositionally biased region" description="Basic and acidic residues" evidence="4">
    <location>
        <begin position="131"/>
        <end position="143"/>
    </location>
</feature>
<keyword evidence="6" id="KW-1185">Reference proteome</keyword>
<dbReference type="HAMAP" id="MF_00023">
    <property type="entry name" value="SmpB"/>
    <property type="match status" value="1"/>
</dbReference>
<feature type="region of interest" description="Disordered" evidence="4">
    <location>
        <begin position="131"/>
        <end position="150"/>
    </location>
</feature>